<dbReference type="InParanoid" id="E9HH54"/>
<dbReference type="InterPro" id="IPR013783">
    <property type="entry name" value="Ig-like_fold"/>
</dbReference>
<feature type="compositionally biased region" description="Low complexity" evidence="1">
    <location>
        <begin position="247"/>
        <end position="273"/>
    </location>
</feature>
<proteinExistence type="predicted"/>
<gene>
    <name evidence="2" type="ORF">DAPPUDRAFT_114130</name>
</gene>
<feature type="compositionally biased region" description="Pro residues" evidence="1">
    <location>
        <begin position="380"/>
        <end position="389"/>
    </location>
</feature>
<organism evidence="2 3">
    <name type="scientific">Daphnia pulex</name>
    <name type="common">Water flea</name>
    <dbReference type="NCBI Taxonomy" id="6669"/>
    <lineage>
        <taxon>Eukaryota</taxon>
        <taxon>Metazoa</taxon>
        <taxon>Ecdysozoa</taxon>
        <taxon>Arthropoda</taxon>
        <taxon>Crustacea</taxon>
        <taxon>Branchiopoda</taxon>
        <taxon>Diplostraca</taxon>
        <taxon>Cladocera</taxon>
        <taxon>Anomopoda</taxon>
        <taxon>Daphniidae</taxon>
        <taxon>Daphnia</taxon>
    </lineage>
</organism>
<dbReference type="eggNOG" id="ENOG502SBW8">
    <property type="taxonomic scope" value="Eukaryota"/>
</dbReference>
<feature type="compositionally biased region" description="Polar residues" evidence="1">
    <location>
        <begin position="412"/>
        <end position="432"/>
    </location>
</feature>
<dbReference type="KEGG" id="dpx:DAPPUDRAFT_114130"/>
<dbReference type="EMBL" id="GL732645">
    <property type="protein sequence ID" value="EFX68933.1"/>
    <property type="molecule type" value="Genomic_DNA"/>
</dbReference>
<dbReference type="HOGENOM" id="CLU_482001_0_0_1"/>
<keyword evidence="3" id="KW-1185">Reference proteome</keyword>
<reference evidence="2 3" key="1">
    <citation type="journal article" date="2011" name="Science">
        <title>The ecoresponsive genome of Daphnia pulex.</title>
        <authorList>
            <person name="Colbourne J.K."/>
            <person name="Pfrender M.E."/>
            <person name="Gilbert D."/>
            <person name="Thomas W.K."/>
            <person name="Tucker A."/>
            <person name="Oakley T.H."/>
            <person name="Tokishita S."/>
            <person name="Aerts A."/>
            <person name="Arnold G.J."/>
            <person name="Basu M.K."/>
            <person name="Bauer D.J."/>
            <person name="Caceres C.E."/>
            <person name="Carmel L."/>
            <person name="Casola C."/>
            <person name="Choi J.H."/>
            <person name="Detter J.C."/>
            <person name="Dong Q."/>
            <person name="Dusheyko S."/>
            <person name="Eads B.D."/>
            <person name="Frohlich T."/>
            <person name="Geiler-Samerotte K.A."/>
            <person name="Gerlach D."/>
            <person name="Hatcher P."/>
            <person name="Jogdeo S."/>
            <person name="Krijgsveld J."/>
            <person name="Kriventseva E.V."/>
            <person name="Kultz D."/>
            <person name="Laforsch C."/>
            <person name="Lindquist E."/>
            <person name="Lopez J."/>
            <person name="Manak J.R."/>
            <person name="Muller J."/>
            <person name="Pangilinan J."/>
            <person name="Patwardhan R.P."/>
            <person name="Pitluck S."/>
            <person name="Pritham E.J."/>
            <person name="Rechtsteiner A."/>
            <person name="Rho M."/>
            <person name="Rogozin I.B."/>
            <person name="Sakarya O."/>
            <person name="Salamov A."/>
            <person name="Schaack S."/>
            <person name="Shapiro H."/>
            <person name="Shiga Y."/>
            <person name="Skalitzky C."/>
            <person name="Smith Z."/>
            <person name="Souvorov A."/>
            <person name="Sung W."/>
            <person name="Tang Z."/>
            <person name="Tsuchiya D."/>
            <person name="Tu H."/>
            <person name="Vos H."/>
            <person name="Wang M."/>
            <person name="Wolf Y.I."/>
            <person name="Yamagata H."/>
            <person name="Yamada T."/>
            <person name="Ye Y."/>
            <person name="Shaw J.R."/>
            <person name="Andrews J."/>
            <person name="Crease T.J."/>
            <person name="Tang H."/>
            <person name="Lucas S.M."/>
            <person name="Robertson H.M."/>
            <person name="Bork P."/>
            <person name="Koonin E.V."/>
            <person name="Zdobnov E.M."/>
            <person name="Grigoriev I.V."/>
            <person name="Lynch M."/>
            <person name="Boore J.L."/>
        </authorList>
    </citation>
    <scope>NUCLEOTIDE SEQUENCE [LARGE SCALE GENOMIC DNA]</scope>
</reference>
<evidence type="ECO:0000256" key="1">
    <source>
        <dbReference type="SAM" id="MobiDB-lite"/>
    </source>
</evidence>
<dbReference type="Proteomes" id="UP000000305">
    <property type="component" value="Unassembled WGS sequence"/>
</dbReference>
<protein>
    <submittedName>
        <fullName evidence="2">Uncharacterized protein</fullName>
    </submittedName>
</protein>
<sequence length="566" mass="60281">MLISIPEELAVINGRSVDGVQVMTAVRLKVQVGDSEVVGMANEYIYAFKGENPNKSRLNEIAKFLEKGWLSLFGRLTIAFNETEIDLSWEGSDAFPVCFLSLRGAHHRHIHRAYNVSVMNLVHWLGSFGLGGWVILIKLPMSSSSQALRDLRQFKTRQKERRKRRAAFYFKPLGPATVRMVSTGSPPVPLPVQVPPGHVLQQIVDERGTLRHVILSPAPAATAAAVAAAVAAAAAATAGQHQQQQTTAAAAGSATTTTATPTTTTTTPVSTLAQPPPQQQSNNLGVLPLATPPHPPPPPPHYGSTHGPPPTTTTPPLYYGSNGTGGGVVYGGGPPSLISHGATRPPHSHHHHHPAAAAAAVAHGYNMSSSSSAANTTKGPSPPSPPSPVNYPNERLQRQSAKLRKKLESRSNKTGSANVTANPAASPSIETPPSSPKKDNNNIRKLKDRNQNGMPEIGLPAAGQDHHHHHQQTEAANKKNDQEAMAERITELGAPQVADVESRSANVSWTPVEPVIVESTGITEPVKDLVLDISYEAVMGQKTGASSKSPSFSQEKCSYRGKECHF</sequence>
<dbReference type="STRING" id="6669.E9HH54"/>
<feature type="compositionally biased region" description="Low complexity" evidence="1">
    <location>
        <begin position="355"/>
        <end position="374"/>
    </location>
</feature>
<dbReference type="AlphaFoldDB" id="E9HH54"/>
<feature type="compositionally biased region" description="Gly residues" evidence="1">
    <location>
        <begin position="322"/>
        <end position="334"/>
    </location>
</feature>
<feature type="non-terminal residue" evidence="2">
    <location>
        <position position="566"/>
    </location>
</feature>
<feature type="compositionally biased region" description="Pro residues" evidence="1">
    <location>
        <begin position="290"/>
        <end position="313"/>
    </location>
</feature>
<dbReference type="Gene3D" id="2.60.40.10">
    <property type="entry name" value="Immunoglobulins"/>
    <property type="match status" value="1"/>
</dbReference>
<feature type="region of interest" description="Disordered" evidence="1">
    <location>
        <begin position="247"/>
        <end position="483"/>
    </location>
</feature>
<evidence type="ECO:0000313" key="2">
    <source>
        <dbReference type="EMBL" id="EFX68933.1"/>
    </source>
</evidence>
<name>E9HH54_DAPPU</name>
<accession>E9HH54</accession>
<evidence type="ECO:0000313" key="3">
    <source>
        <dbReference type="Proteomes" id="UP000000305"/>
    </source>
</evidence>